<evidence type="ECO:0000259" key="4">
    <source>
        <dbReference type="PROSITE" id="PS50932"/>
    </source>
</evidence>
<evidence type="ECO:0000256" key="1">
    <source>
        <dbReference type="ARBA" id="ARBA00023015"/>
    </source>
</evidence>
<dbReference type="Pfam" id="PF00356">
    <property type="entry name" value="LacI"/>
    <property type="match status" value="1"/>
</dbReference>
<dbReference type="SUPFAM" id="SSF47413">
    <property type="entry name" value="lambda repressor-like DNA-binding domains"/>
    <property type="match status" value="1"/>
</dbReference>
<dbReference type="Pfam" id="PF13377">
    <property type="entry name" value="Peripla_BP_3"/>
    <property type="match status" value="1"/>
</dbReference>
<proteinExistence type="predicted"/>
<evidence type="ECO:0000313" key="6">
    <source>
        <dbReference type="Proteomes" id="UP000886884"/>
    </source>
</evidence>
<evidence type="ECO:0000313" key="5">
    <source>
        <dbReference type="EMBL" id="HIV26951.1"/>
    </source>
</evidence>
<dbReference type="PANTHER" id="PTHR30146">
    <property type="entry name" value="LACI-RELATED TRANSCRIPTIONAL REPRESSOR"/>
    <property type="match status" value="1"/>
</dbReference>
<evidence type="ECO:0000256" key="2">
    <source>
        <dbReference type="ARBA" id="ARBA00023125"/>
    </source>
</evidence>
<organism evidence="5 6">
    <name type="scientific">Candidatus Ornithocaccomicrobium faecavium</name>
    <dbReference type="NCBI Taxonomy" id="2840890"/>
    <lineage>
        <taxon>Bacteria</taxon>
        <taxon>Bacillati</taxon>
        <taxon>Bacillota</taxon>
        <taxon>Clostridia</taxon>
        <taxon>Candidatus Ornithocaccomicrobium</taxon>
    </lineage>
</organism>
<dbReference type="CDD" id="cd01392">
    <property type="entry name" value="HTH_LacI"/>
    <property type="match status" value="1"/>
</dbReference>
<accession>A0A9D1TBS1</accession>
<dbReference type="GO" id="GO:0003700">
    <property type="term" value="F:DNA-binding transcription factor activity"/>
    <property type="evidence" value="ECO:0007669"/>
    <property type="project" value="TreeGrafter"/>
</dbReference>
<protein>
    <submittedName>
        <fullName evidence="5">LacI family DNA-binding transcriptional regulator</fullName>
    </submittedName>
</protein>
<dbReference type="EMBL" id="DVOT01000058">
    <property type="protein sequence ID" value="HIV26951.1"/>
    <property type="molecule type" value="Genomic_DNA"/>
</dbReference>
<sequence length="338" mass="37112">MGKVTSKDVAQLAGVSQTTVSFVLNKRSSASISPETTEKVLRAAKALGYAIPRREHKKHPITLGLMVPTLSNMYYPFLLQHIEIEAKARGIHVIILNILRDSKNEAAYFEYLRNGTVDGILALFMPQTDIPKELPVVIVSENQPGTLTDTLSLNSYQAGYMLADHLLKLGHRDIAYISSPLSNITSARKYRLEGIHACFSEVGLEHRIQVLTETAEQEIHDTAYEYDCGYSLTKRLLAQHTSATAIVAVNDTTAAGCISALQEAGLRIPQDMAVAGFDNLLIAKILQLTSVDQMASHACRVALDMLIEKITRPHASVLPIKMEYMPQLIVRASTQSGA</sequence>
<dbReference type="PROSITE" id="PS50932">
    <property type="entry name" value="HTH_LACI_2"/>
    <property type="match status" value="1"/>
</dbReference>
<dbReference type="InterPro" id="IPR028082">
    <property type="entry name" value="Peripla_BP_I"/>
</dbReference>
<comment type="caution">
    <text evidence="5">The sequence shown here is derived from an EMBL/GenBank/DDBJ whole genome shotgun (WGS) entry which is preliminary data.</text>
</comment>
<name>A0A9D1TBS1_9FIRM</name>
<dbReference type="Gene3D" id="3.40.50.2300">
    <property type="match status" value="2"/>
</dbReference>
<feature type="domain" description="HTH lacI-type" evidence="4">
    <location>
        <begin position="4"/>
        <end position="49"/>
    </location>
</feature>
<dbReference type="CDD" id="cd06267">
    <property type="entry name" value="PBP1_LacI_sugar_binding-like"/>
    <property type="match status" value="1"/>
</dbReference>
<dbReference type="Proteomes" id="UP000886884">
    <property type="component" value="Unassembled WGS sequence"/>
</dbReference>
<dbReference type="InterPro" id="IPR010982">
    <property type="entry name" value="Lambda_DNA-bd_dom_sf"/>
</dbReference>
<dbReference type="InterPro" id="IPR046335">
    <property type="entry name" value="LacI/GalR-like_sensor"/>
</dbReference>
<dbReference type="SUPFAM" id="SSF53822">
    <property type="entry name" value="Periplasmic binding protein-like I"/>
    <property type="match status" value="1"/>
</dbReference>
<gene>
    <name evidence="5" type="ORF">IAA64_03200</name>
</gene>
<dbReference type="Gene3D" id="1.10.260.40">
    <property type="entry name" value="lambda repressor-like DNA-binding domains"/>
    <property type="match status" value="1"/>
</dbReference>
<dbReference type="PANTHER" id="PTHR30146:SF109">
    <property type="entry name" value="HTH-TYPE TRANSCRIPTIONAL REGULATOR GALS"/>
    <property type="match status" value="1"/>
</dbReference>
<evidence type="ECO:0000256" key="3">
    <source>
        <dbReference type="ARBA" id="ARBA00023163"/>
    </source>
</evidence>
<reference evidence="5" key="2">
    <citation type="journal article" date="2021" name="PeerJ">
        <title>Extensive microbial diversity within the chicken gut microbiome revealed by metagenomics and culture.</title>
        <authorList>
            <person name="Gilroy R."/>
            <person name="Ravi A."/>
            <person name="Getino M."/>
            <person name="Pursley I."/>
            <person name="Horton D.L."/>
            <person name="Alikhan N.F."/>
            <person name="Baker D."/>
            <person name="Gharbi K."/>
            <person name="Hall N."/>
            <person name="Watson M."/>
            <person name="Adriaenssens E.M."/>
            <person name="Foster-Nyarko E."/>
            <person name="Jarju S."/>
            <person name="Secka A."/>
            <person name="Antonio M."/>
            <person name="Oren A."/>
            <person name="Chaudhuri R.R."/>
            <person name="La Ragione R."/>
            <person name="Hildebrand F."/>
            <person name="Pallen M.J."/>
        </authorList>
    </citation>
    <scope>NUCLEOTIDE SEQUENCE</scope>
    <source>
        <strain evidence="5">CHK183-6373</strain>
    </source>
</reference>
<keyword evidence="2 5" id="KW-0238">DNA-binding</keyword>
<dbReference type="AlphaFoldDB" id="A0A9D1TBS1"/>
<keyword evidence="3" id="KW-0804">Transcription</keyword>
<keyword evidence="1" id="KW-0805">Transcription regulation</keyword>
<dbReference type="InterPro" id="IPR000843">
    <property type="entry name" value="HTH_LacI"/>
</dbReference>
<dbReference type="GO" id="GO:0000976">
    <property type="term" value="F:transcription cis-regulatory region binding"/>
    <property type="evidence" value="ECO:0007669"/>
    <property type="project" value="TreeGrafter"/>
</dbReference>
<dbReference type="SMART" id="SM00354">
    <property type="entry name" value="HTH_LACI"/>
    <property type="match status" value="1"/>
</dbReference>
<reference evidence="5" key="1">
    <citation type="submission" date="2020-10" db="EMBL/GenBank/DDBJ databases">
        <authorList>
            <person name="Gilroy R."/>
        </authorList>
    </citation>
    <scope>NUCLEOTIDE SEQUENCE</scope>
    <source>
        <strain evidence="5">CHK183-6373</strain>
    </source>
</reference>